<dbReference type="PANTHER" id="PTHR22891">
    <property type="entry name" value="EUKARYOTIC TRANSLATION INITIATION FACTOR 2C"/>
    <property type="match status" value="1"/>
</dbReference>
<dbReference type="InterPro" id="IPR012337">
    <property type="entry name" value="RNaseH-like_sf"/>
</dbReference>
<dbReference type="SUPFAM" id="SSF101690">
    <property type="entry name" value="PAZ domain"/>
    <property type="match status" value="1"/>
</dbReference>
<dbReference type="Pfam" id="PF16488">
    <property type="entry name" value="ArgoL2"/>
    <property type="match status" value="1"/>
</dbReference>
<dbReference type="InterPro" id="IPR032473">
    <property type="entry name" value="Argonaute_Mid_dom"/>
</dbReference>
<organism evidence="5 6">
    <name type="scientific">Scylla paramamosain</name>
    <name type="common">Mud crab</name>
    <dbReference type="NCBI Taxonomy" id="85552"/>
    <lineage>
        <taxon>Eukaryota</taxon>
        <taxon>Metazoa</taxon>
        <taxon>Ecdysozoa</taxon>
        <taxon>Arthropoda</taxon>
        <taxon>Crustacea</taxon>
        <taxon>Multicrustacea</taxon>
        <taxon>Malacostraca</taxon>
        <taxon>Eumalacostraca</taxon>
        <taxon>Eucarida</taxon>
        <taxon>Decapoda</taxon>
        <taxon>Pleocyemata</taxon>
        <taxon>Brachyura</taxon>
        <taxon>Eubrachyura</taxon>
        <taxon>Portunoidea</taxon>
        <taxon>Portunidae</taxon>
        <taxon>Portuninae</taxon>
        <taxon>Scylla</taxon>
    </lineage>
</organism>
<dbReference type="Pfam" id="PF02171">
    <property type="entry name" value="Piwi"/>
    <property type="match status" value="1"/>
</dbReference>
<dbReference type="InterPro" id="IPR003100">
    <property type="entry name" value="PAZ_dom"/>
</dbReference>
<comment type="caution">
    <text evidence="5">The sequence shown here is derived from an EMBL/GenBank/DDBJ whole genome shotgun (WGS) entry which is preliminary data.</text>
</comment>
<dbReference type="InterPro" id="IPR036085">
    <property type="entry name" value="PAZ_dom_sf"/>
</dbReference>
<dbReference type="Gene3D" id="3.40.50.2300">
    <property type="match status" value="1"/>
</dbReference>
<evidence type="ECO:0000259" key="4">
    <source>
        <dbReference type="PROSITE" id="PS50822"/>
    </source>
</evidence>
<dbReference type="GO" id="GO:0034587">
    <property type="term" value="P:piRNA processing"/>
    <property type="evidence" value="ECO:0007669"/>
    <property type="project" value="UniProtKB-ARBA"/>
</dbReference>
<feature type="region of interest" description="Disordered" evidence="2">
    <location>
        <begin position="13"/>
        <end position="32"/>
    </location>
</feature>
<dbReference type="InterPro" id="IPR045246">
    <property type="entry name" value="Piwi_ago-like"/>
</dbReference>
<dbReference type="InterPro" id="IPR036397">
    <property type="entry name" value="RNaseH_sf"/>
</dbReference>
<evidence type="ECO:0000256" key="2">
    <source>
        <dbReference type="SAM" id="MobiDB-lite"/>
    </source>
</evidence>
<dbReference type="PROSITE" id="PS50821">
    <property type="entry name" value="PAZ"/>
    <property type="match status" value="1"/>
</dbReference>
<dbReference type="SMART" id="SM01163">
    <property type="entry name" value="DUF1785"/>
    <property type="match status" value="1"/>
</dbReference>
<feature type="compositionally biased region" description="Basic and acidic residues" evidence="2">
    <location>
        <begin position="17"/>
        <end position="32"/>
    </location>
</feature>
<feature type="domain" description="PAZ" evidence="3">
    <location>
        <begin position="267"/>
        <end position="378"/>
    </location>
</feature>
<dbReference type="InterPro" id="IPR032474">
    <property type="entry name" value="Argonaute_N"/>
</dbReference>
<dbReference type="SMART" id="SM00950">
    <property type="entry name" value="Piwi"/>
    <property type="match status" value="1"/>
</dbReference>
<keyword evidence="6" id="KW-1185">Reference proteome</keyword>
<dbReference type="CDD" id="cd02846">
    <property type="entry name" value="PAZ_argonaute_like"/>
    <property type="match status" value="1"/>
</dbReference>
<dbReference type="SUPFAM" id="SSF53098">
    <property type="entry name" value="Ribonuclease H-like"/>
    <property type="match status" value="1"/>
</dbReference>
<dbReference type="EMBL" id="JARAKH010000024">
    <property type="protein sequence ID" value="KAK8391160.1"/>
    <property type="molecule type" value="Genomic_DNA"/>
</dbReference>
<dbReference type="Pfam" id="PF08699">
    <property type="entry name" value="ArgoL1"/>
    <property type="match status" value="1"/>
</dbReference>
<protein>
    <submittedName>
        <fullName evidence="5">Uncharacterized protein</fullName>
    </submittedName>
</protein>
<dbReference type="Gene3D" id="2.170.260.10">
    <property type="entry name" value="paz domain"/>
    <property type="match status" value="1"/>
</dbReference>
<comment type="similarity">
    <text evidence="1">Belongs to the argonaute family.</text>
</comment>
<evidence type="ECO:0000259" key="3">
    <source>
        <dbReference type="PROSITE" id="PS50821"/>
    </source>
</evidence>
<dbReference type="Pfam" id="PF16486">
    <property type="entry name" value="ArgoN"/>
    <property type="match status" value="1"/>
</dbReference>
<dbReference type="InterPro" id="IPR014811">
    <property type="entry name" value="ArgoL1"/>
</dbReference>
<proteinExistence type="inferred from homology"/>
<dbReference type="Proteomes" id="UP001487740">
    <property type="component" value="Unassembled WGS sequence"/>
</dbReference>
<feature type="domain" description="Piwi" evidence="4">
    <location>
        <begin position="539"/>
        <end position="839"/>
    </location>
</feature>
<dbReference type="CDD" id="cd04657">
    <property type="entry name" value="Piwi_ago-like"/>
    <property type="match status" value="1"/>
</dbReference>
<dbReference type="GO" id="GO:0003723">
    <property type="term" value="F:RNA binding"/>
    <property type="evidence" value="ECO:0007669"/>
    <property type="project" value="InterPro"/>
</dbReference>
<gene>
    <name evidence="5" type="ORF">O3P69_017073</name>
</gene>
<evidence type="ECO:0000313" key="5">
    <source>
        <dbReference type="EMBL" id="KAK8391160.1"/>
    </source>
</evidence>
<dbReference type="InterPro" id="IPR032472">
    <property type="entry name" value="ArgoL2"/>
</dbReference>
<evidence type="ECO:0000256" key="1">
    <source>
        <dbReference type="RuleBase" id="RU361178"/>
    </source>
</evidence>
<dbReference type="PROSITE" id="PS50822">
    <property type="entry name" value="PIWI"/>
    <property type="match status" value="1"/>
</dbReference>
<name>A0AAW0TUH8_SCYPA</name>
<evidence type="ECO:0000313" key="6">
    <source>
        <dbReference type="Proteomes" id="UP001487740"/>
    </source>
</evidence>
<accession>A0AAW0TUH8</accession>
<dbReference type="AlphaFoldDB" id="A0AAW0TUH8"/>
<dbReference type="InterPro" id="IPR003165">
    <property type="entry name" value="Piwi"/>
</dbReference>
<dbReference type="Pfam" id="PF02170">
    <property type="entry name" value="PAZ"/>
    <property type="match status" value="1"/>
</dbReference>
<dbReference type="Pfam" id="PF16487">
    <property type="entry name" value="ArgoMid"/>
    <property type="match status" value="1"/>
</dbReference>
<dbReference type="SMART" id="SM00949">
    <property type="entry name" value="PAZ"/>
    <property type="match status" value="1"/>
</dbReference>
<reference evidence="5 6" key="1">
    <citation type="submission" date="2023-03" db="EMBL/GenBank/DDBJ databases">
        <title>High-quality genome of Scylla paramamosain provides insights in environmental adaptation.</title>
        <authorList>
            <person name="Zhang L."/>
        </authorList>
    </citation>
    <scope>NUCLEOTIDE SEQUENCE [LARGE SCALE GENOMIC DNA]</scope>
    <source>
        <strain evidence="5">LZ_2023a</strain>
        <tissue evidence="5">Muscle</tissue>
    </source>
</reference>
<sequence>MASVCDDKRRGLGNQRVVRETAPHQKDVHERPVKSPACVRSCNRRVRGGMRINLETNFFPILASKKDIKVMVYEVEFHSFGNKPIYSRKQKLEIFELMKKAHPRVFDSHPVAFDSDKKAYGVGVISDVGNSEQQSASYVVSKMNENCHEKWRVTMALKEELHLGDLLEVLYSTPGQHSFPPKIIQFLEVMFHHSRALKYKLVGHRHFYSFDRKSGTTYPIGSNKEVAIGFFDSVRPSSWRNGSLLLNIDVSHAAFYKEQSLLDFVNGVMSLQESDLHRTLDPHRKRRLMQEIKDLKVYVTFSNVSRTYKIISITERGANRQTFPRKDEKTGVTKNITVVDHFRHVHGKSLYFPNFNCVQVAPSEKNIFLPMEFCRIASAQKVKKLADQEIAQFLKIAAVAPAERRRQICKLYDQNNFSEDSVLKSLGFTIEKNPLRIAGRVLPPPLLHMNHVVEPHDGVWDVRGCRFFQGALIRSWVVFNYNTERVSLSHIRIFTEQLLRLGKEYGMELNDPMTIQDMPRAHIEEHLIYFKRKYPDLQLIMVVLDKNDELYGRLKKIGDVDIGIITQCLQASTVRLCKESTMLGVLLKINAKMGGINTIIANPSSPQIFSHSVMIMGADVNHPSAGDGVSPSVAACVASLDRHASMYAVEVMPQDHRVEIILDLKKMVKNLIMSHGKVQRRWPDKIVMYRDGVSESEFITVLLHEVKAMRQACAELSQDYKPGITFLIVQKRHHTRFFCHRDEGVGRCRNIPPGTVVDTGITHPSERDFYLCSHQGIQGTTRPTHYHVLWDDNNMTLDELETLTYSMCHLYSRCNKSVSLPTPAYYAHLAAFRAKVHISDLFDHYDGSEGVTKEDIMNAARMDHSHPMAYTMYYL</sequence>
<dbReference type="Gene3D" id="3.30.420.10">
    <property type="entry name" value="Ribonuclease H-like superfamily/Ribonuclease H"/>
    <property type="match status" value="1"/>
</dbReference>